<dbReference type="InterPro" id="IPR029016">
    <property type="entry name" value="GAF-like_dom_sf"/>
</dbReference>
<dbReference type="SUPFAM" id="SSF55781">
    <property type="entry name" value="GAF domain-like"/>
    <property type="match status" value="1"/>
</dbReference>
<dbReference type="RefSeq" id="WP_146240062.1">
    <property type="nucleotide sequence ID" value="NZ_MASU01000009.1"/>
</dbReference>
<dbReference type="AlphaFoldDB" id="A0A318LHL7"/>
<sequence length="203" mass="20993">MFEPVSGTDPKVDELEELQATVGEGPGCEALVSGEPVLVDDLASPGSVTRWPVFAPAAVDRGVRGMFSFPAGRGAVHVGVLEVFRDVTGPLSPRDLGDAFAYTDLAMLLVLDSRGGIAASPAESTVRTGDGEAVLHSAEVHQAAGMLSVQLGIPVVDALLRLRARAFAQNVRLTELARSVVAREISFGPNGGSVSDSDLEGSA</sequence>
<dbReference type="OrthoDB" id="7466251at2"/>
<dbReference type="Proteomes" id="UP000247892">
    <property type="component" value="Unassembled WGS sequence"/>
</dbReference>
<gene>
    <name evidence="4" type="ORF">BA062_22350</name>
</gene>
<reference evidence="4 5" key="1">
    <citation type="submission" date="2016-07" db="EMBL/GenBank/DDBJ databases">
        <title>Draft genome sequence of Prauserella sp. YIM 121212, isolated from alkaline soil.</title>
        <authorList>
            <person name="Ruckert C."/>
            <person name="Albersmeier A."/>
            <person name="Jiang C.-L."/>
            <person name="Jiang Y."/>
            <person name="Kalinowski J."/>
            <person name="Schneider O."/>
            <person name="Winkler A."/>
            <person name="Zotchev S.B."/>
        </authorList>
    </citation>
    <scope>NUCLEOTIDE SEQUENCE [LARGE SCALE GENOMIC DNA]</scope>
    <source>
        <strain evidence="4 5">YIM 121212</strain>
    </source>
</reference>
<dbReference type="Gene3D" id="1.10.10.10">
    <property type="entry name" value="Winged helix-like DNA-binding domain superfamily/Winged helix DNA-binding domain"/>
    <property type="match status" value="1"/>
</dbReference>
<keyword evidence="2" id="KW-0804">Transcription</keyword>
<name>A0A318LHL7_9PSEU</name>
<comment type="caution">
    <text evidence="4">The sequence shown here is derived from an EMBL/GenBank/DDBJ whole genome shotgun (WGS) entry which is preliminary data.</text>
</comment>
<dbReference type="SMART" id="SM01012">
    <property type="entry name" value="ANTAR"/>
    <property type="match status" value="1"/>
</dbReference>
<dbReference type="Gene3D" id="3.30.450.40">
    <property type="match status" value="1"/>
</dbReference>
<dbReference type="InterPro" id="IPR036388">
    <property type="entry name" value="WH-like_DNA-bd_sf"/>
</dbReference>
<evidence type="ECO:0000313" key="5">
    <source>
        <dbReference type="Proteomes" id="UP000247892"/>
    </source>
</evidence>
<proteinExistence type="predicted"/>
<evidence type="ECO:0000256" key="2">
    <source>
        <dbReference type="ARBA" id="ARBA00023163"/>
    </source>
</evidence>
<feature type="domain" description="ANTAR" evidence="3">
    <location>
        <begin position="118"/>
        <end position="181"/>
    </location>
</feature>
<keyword evidence="5" id="KW-1185">Reference proteome</keyword>
<evidence type="ECO:0000259" key="3">
    <source>
        <dbReference type="SMART" id="SM01012"/>
    </source>
</evidence>
<dbReference type="GO" id="GO:0003723">
    <property type="term" value="F:RNA binding"/>
    <property type="evidence" value="ECO:0007669"/>
    <property type="project" value="InterPro"/>
</dbReference>
<protein>
    <recommendedName>
        <fullName evidence="3">ANTAR domain-containing protein</fullName>
    </recommendedName>
</protein>
<evidence type="ECO:0000313" key="4">
    <source>
        <dbReference type="EMBL" id="PXY28862.1"/>
    </source>
</evidence>
<accession>A0A318LHL7</accession>
<dbReference type="EMBL" id="MASU01000009">
    <property type="protein sequence ID" value="PXY28862.1"/>
    <property type="molecule type" value="Genomic_DNA"/>
</dbReference>
<organism evidence="4 5">
    <name type="scientific">Prauserella flavalba</name>
    <dbReference type="NCBI Taxonomy" id="1477506"/>
    <lineage>
        <taxon>Bacteria</taxon>
        <taxon>Bacillati</taxon>
        <taxon>Actinomycetota</taxon>
        <taxon>Actinomycetes</taxon>
        <taxon>Pseudonocardiales</taxon>
        <taxon>Pseudonocardiaceae</taxon>
        <taxon>Prauserella</taxon>
    </lineage>
</organism>
<dbReference type="InterPro" id="IPR005561">
    <property type="entry name" value="ANTAR"/>
</dbReference>
<evidence type="ECO:0000256" key="1">
    <source>
        <dbReference type="ARBA" id="ARBA00023015"/>
    </source>
</evidence>
<keyword evidence="1" id="KW-0805">Transcription regulation</keyword>